<sequence length="195" mass="21371">MLIGLLVGYAAIDPFVQQQPTPPSMTQCVTDTLALFNQKNAPTPEVARDAREHCYSLIQAQGLLSDFAIRRLSFFQQYRANAVLMWMVVSVTLAGVVLAGLQLWASYRLAADNRSGSYSSSAELTLARDRLVLKSSITGLFILVISFCFFLVFVFYVYKIEPMADQNNSISSSVPKPTPGGLGAPLDDGRRPSPN</sequence>
<dbReference type="EMBL" id="RDQZ01000013">
    <property type="protein sequence ID" value="RXH12334.1"/>
    <property type="molecule type" value="Genomic_DNA"/>
</dbReference>
<comment type="caution">
    <text evidence="3">The sequence shown here is derived from an EMBL/GenBank/DDBJ whole genome shotgun (WGS) entry which is preliminary data.</text>
</comment>
<gene>
    <name evidence="3" type="ORF">EAS56_17655</name>
</gene>
<dbReference type="Proteomes" id="UP000290401">
    <property type="component" value="Unassembled WGS sequence"/>
</dbReference>
<accession>A0ABY0E5D7</accession>
<feature type="region of interest" description="Disordered" evidence="1">
    <location>
        <begin position="168"/>
        <end position="195"/>
    </location>
</feature>
<evidence type="ECO:0000256" key="1">
    <source>
        <dbReference type="SAM" id="MobiDB-lite"/>
    </source>
</evidence>
<keyword evidence="2" id="KW-0472">Membrane</keyword>
<keyword evidence="2" id="KW-0812">Transmembrane</keyword>
<keyword evidence="4" id="KW-1185">Reference proteome</keyword>
<evidence type="ECO:0000256" key="2">
    <source>
        <dbReference type="SAM" id="Phobius"/>
    </source>
</evidence>
<feature type="transmembrane region" description="Helical" evidence="2">
    <location>
        <begin position="137"/>
        <end position="158"/>
    </location>
</feature>
<reference evidence="3 4" key="1">
    <citation type="submission" date="2018-10" db="EMBL/GenBank/DDBJ databases">
        <title>Bradyrhizobium sp. nov., effective nodules isolated from peanut in China.</title>
        <authorList>
            <person name="Li Y."/>
        </authorList>
    </citation>
    <scope>NUCLEOTIDE SEQUENCE [LARGE SCALE GENOMIC DNA]</scope>
    <source>
        <strain evidence="3 4">CCBAU 53426</strain>
    </source>
</reference>
<evidence type="ECO:0000313" key="4">
    <source>
        <dbReference type="Proteomes" id="UP000290401"/>
    </source>
</evidence>
<organism evidence="3 4">
    <name type="scientific">Bradyrhizobium guangzhouense</name>
    <dbReference type="NCBI Taxonomy" id="1325095"/>
    <lineage>
        <taxon>Bacteria</taxon>
        <taxon>Pseudomonadati</taxon>
        <taxon>Pseudomonadota</taxon>
        <taxon>Alphaproteobacteria</taxon>
        <taxon>Hyphomicrobiales</taxon>
        <taxon>Nitrobacteraceae</taxon>
        <taxon>Bradyrhizobium</taxon>
    </lineage>
</organism>
<protein>
    <submittedName>
        <fullName evidence="3">Uncharacterized protein</fullName>
    </submittedName>
</protein>
<evidence type="ECO:0000313" key="3">
    <source>
        <dbReference type="EMBL" id="RXH12334.1"/>
    </source>
</evidence>
<keyword evidence="2" id="KW-1133">Transmembrane helix</keyword>
<proteinExistence type="predicted"/>
<feature type="transmembrane region" description="Helical" evidence="2">
    <location>
        <begin position="80"/>
        <end position="105"/>
    </location>
</feature>
<name>A0ABY0E5D7_9BRAD</name>